<dbReference type="Pfam" id="PF00009">
    <property type="entry name" value="GTP_EFTU"/>
    <property type="match status" value="1"/>
</dbReference>
<dbReference type="Proteomes" id="UP001162640">
    <property type="component" value="Unassembled WGS sequence"/>
</dbReference>
<evidence type="ECO:0000259" key="2">
    <source>
        <dbReference type="Pfam" id="PF00009"/>
    </source>
</evidence>
<dbReference type="InterPro" id="IPR000795">
    <property type="entry name" value="T_Tr_GTP-bd_dom"/>
</dbReference>
<organism evidence="4 5">
    <name type="scientific">Triparma laevis f. inornata</name>
    <dbReference type="NCBI Taxonomy" id="1714386"/>
    <lineage>
        <taxon>Eukaryota</taxon>
        <taxon>Sar</taxon>
        <taxon>Stramenopiles</taxon>
        <taxon>Ochrophyta</taxon>
        <taxon>Bolidophyceae</taxon>
        <taxon>Parmales</taxon>
        <taxon>Triparmaceae</taxon>
        <taxon>Triparma</taxon>
    </lineage>
</organism>
<dbReference type="PANTHER" id="PTHR42908:SF6">
    <property type="entry name" value="116 KDA U5 SMALL NUCLEAR RIBONUCLEOPROTEIN COMPONENT"/>
    <property type="match status" value="1"/>
</dbReference>
<dbReference type="GO" id="GO:0046540">
    <property type="term" value="C:U4/U6 x U5 tri-snRNP complex"/>
    <property type="evidence" value="ECO:0007669"/>
    <property type="project" value="TreeGrafter"/>
</dbReference>
<comment type="caution">
    <text evidence="4">The sequence shown here is derived from an EMBL/GenBank/DDBJ whole genome shotgun (WGS) entry which is preliminary data.</text>
</comment>
<evidence type="ECO:0008006" key="6">
    <source>
        <dbReference type="Google" id="ProtNLM"/>
    </source>
</evidence>
<evidence type="ECO:0000313" key="5">
    <source>
        <dbReference type="Proteomes" id="UP001162640"/>
    </source>
</evidence>
<dbReference type="Gene3D" id="3.40.50.300">
    <property type="entry name" value="P-loop containing nucleotide triphosphate hydrolases"/>
    <property type="match status" value="1"/>
</dbReference>
<protein>
    <recommendedName>
        <fullName evidence="6">Tr-type G domain-containing protein</fullName>
    </recommendedName>
</protein>
<dbReference type="GO" id="GO:0005829">
    <property type="term" value="C:cytosol"/>
    <property type="evidence" value="ECO:0007669"/>
    <property type="project" value="TreeGrafter"/>
</dbReference>
<dbReference type="GO" id="GO:0071007">
    <property type="term" value="C:U2-type catalytic step 2 spliceosome"/>
    <property type="evidence" value="ECO:0007669"/>
    <property type="project" value="TreeGrafter"/>
</dbReference>
<proteinExistence type="predicted"/>
<dbReference type="InterPro" id="IPR027417">
    <property type="entry name" value="P-loop_NTPase"/>
</dbReference>
<dbReference type="Pfam" id="PF16004">
    <property type="entry name" value="EFTUD2"/>
    <property type="match status" value="1"/>
</dbReference>
<evidence type="ECO:0000256" key="1">
    <source>
        <dbReference type="SAM" id="MobiDB-lite"/>
    </source>
</evidence>
<dbReference type="AlphaFoldDB" id="A0A9W7B0E8"/>
<dbReference type="EMBL" id="BLQM01000248">
    <property type="protein sequence ID" value="GMH78308.1"/>
    <property type="molecule type" value="Genomic_DNA"/>
</dbReference>
<dbReference type="SUPFAM" id="SSF52540">
    <property type="entry name" value="P-loop containing nucleoside triphosphate hydrolases"/>
    <property type="match status" value="1"/>
</dbReference>
<evidence type="ECO:0000259" key="3">
    <source>
        <dbReference type="Pfam" id="PF16004"/>
    </source>
</evidence>
<dbReference type="PANTHER" id="PTHR42908">
    <property type="entry name" value="TRANSLATION ELONGATION FACTOR-RELATED"/>
    <property type="match status" value="1"/>
</dbReference>
<reference evidence="5" key="1">
    <citation type="journal article" date="2023" name="Commun. Biol.">
        <title>Genome analysis of Parmales, the sister group of diatoms, reveals the evolutionary specialization of diatoms from phago-mixotrophs to photoautotrophs.</title>
        <authorList>
            <person name="Ban H."/>
            <person name="Sato S."/>
            <person name="Yoshikawa S."/>
            <person name="Yamada K."/>
            <person name="Nakamura Y."/>
            <person name="Ichinomiya M."/>
            <person name="Sato N."/>
            <person name="Blanc-Mathieu R."/>
            <person name="Endo H."/>
            <person name="Kuwata A."/>
            <person name="Ogata H."/>
        </authorList>
    </citation>
    <scope>NUCLEOTIDE SEQUENCE [LARGE SCALE GENOMIC DNA]</scope>
</reference>
<feature type="domain" description="116kDa U5 small nuclear ribonucleoprotein component N-terminal" evidence="3">
    <location>
        <begin position="5"/>
        <end position="117"/>
    </location>
</feature>
<name>A0A9W7B0E8_9STRA</name>
<dbReference type="GO" id="GO:0003924">
    <property type="term" value="F:GTPase activity"/>
    <property type="evidence" value="ECO:0007669"/>
    <property type="project" value="InterPro"/>
</dbReference>
<dbReference type="GO" id="GO:0030623">
    <property type="term" value="F:U5 snRNA binding"/>
    <property type="evidence" value="ECO:0007669"/>
    <property type="project" value="TreeGrafter"/>
</dbReference>
<dbReference type="GO" id="GO:0005525">
    <property type="term" value="F:GTP binding"/>
    <property type="evidence" value="ECO:0007669"/>
    <property type="project" value="InterPro"/>
</dbReference>
<gene>
    <name evidence="4" type="ORF">TL16_g07749</name>
</gene>
<feature type="region of interest" description="Disordered" evidence="1">
    <location>
        <begin position="1"/>
        <end position="58"/>
    </location>
</feature>
<sequence>MSDADLYDEFGNYIGPESDSSDSEPEETNASPQDDVSVDDQSREDPNAMDYENTDQNFVDGENTDIVLHEDKQHYPTASDVYGEGVFTNVIDEDSQALEEPVLKREGKKVFYVEGKGLEFKTGTEFTVGLMGNGELGRTVAIIGNLHSGKTSVLDCILSDAVNPSDTKIERYSDTLKSEIARNMSIKMSPINVTSQSMDGKSRNVSWIDCPGHCQFFDETVGGVRGSDAVVVVLDCLEGLVGGGRWGLAKLLRR</sequence>
<dbReference type="GO" id="GO:0000398">
    <property type="term" value="P:mRNA splicing, via spliceosome"/>
    <property type="evidence" value="ECO:0007669"/>
    <property type="project" value="TreeGrafter"/>
</dbReference>
<evidence type="ECO:0000313" key="4">
    <source>
        <dbReference type="EMBL" id="GMH78308.1"/>
    </source>
</evidence>
<feature type="domain" description="Tr-type G" evidence="2">
    <location>
        <begin position="138"/>
        <end position="240"/>
    </location>
</feature>
<accession>A0A9W7B0E8</accession>
<dbReference type="InterPro" id="IPR031950">
    <property type="entry name" value="EFTUD2_N"/>
</dbReference>